<evidence type="ECO:0000256" key="1">
    <source>
        <dbReference type="SAM" id="MobiDB-lite"/>
    </source>
</evidence>
<sequence>MGDFQLGDFLELGPAALRNMNPQMAHMTDDQINMAISQMEAMANNPAMMKAAAEQMKGMNEAELRQAMGSTAVPSTNRPAPTNTTNTTTMNDTIKNMSSDQFKEASQKISSLTPEQLKQQAAMLKSMPIDTLRRTNPQFANMSEDQIKLAIQQMETMASNPEMLKMASEQIKNMDDAQFQQVKQMFQSGGSTGPNGTPTTTSNNNNMAELSADPSKMMESLLSNPEQLSSMIKTMKQNPDLMKSMLKSQMGINDTDTTANNNPRAKQMEQAIDEFANMSDEQLDKYIRYANRAQSVLSPFLSGFNKTKSALGISSRSLIVLINLVVFGGIALLVVWMRSRGGGGVVIMEENVLNVLSEDEPPEIALHDESEF</sequence>
<evidence type="ECO:0000313" key="3">
    <source>
        <dbReference type="EMBL" id="KAL3773681.1"/>
    </source>
</evidence>
<name>A0ABD3NF37_9STRA</name>
<keyword evidence="2" id="KW-1133">Transmembrane helix</keyword>
<gene>
    <name evidence="3" type="ORF">ACHAWO_010120</name>
</gene>
<dbReference type="Proteomes" id="UP001530400">
    <property type="component" value="Unassembled WGS sequence"/>
</dbReference>
<feature type="transmembrane region" description="Helical" evidence="2">
    <location>
        <begin position="318"/>
        <end position="337"/>
    </location>
</feature>
<evidence type="ECO:0000313" key="4">
    <source>
        <dbReference type="Proteomes" id="UP001530400"/>
    </source>
</evidence>
<keyword evidence="4" id="KW-1185">Reference proteome</keyword>
<keyword evidence="2" id="KW-0472">Membrane</keyword>
<dbReference type="EMBL" id="JALLPJ020001224">
    <property type="protein sequence ID" value="KAL3773681.1"/>
    <property type="molecule type" value="Genomic_DNA"/>
</dbReference>
<evidence type="ECO:0008006" key="5">
    <source>
        <dbReference type="Google" id="ProtNLM"/>
    </source>
</evidence>
<accession>A0ABD3NF37</accession>
<reference evidence="3 4" key="1">
    <citation type="submission" date="2024-10" db="EMBL/GenBank/DDBJ databases">
        <title>Updated reference genomes for cyclostephanoid diatoms.</title>
        <authorList>
            <person name="Roberts W.R."/>
            <person name="Alverson A.J."/>
        </authorList>
    </citation>
    <scope>NUCLEOTIDE SEQUENCE [LARGE SCALE GENOMIC DNA]</scope>
    <source>
        <strain evidence="3 4">AJA010-31</strain>
    </source>
</reference>
<organism evidence="3 4">
    <name type="scientific">Cyclotella atomus</name>
    <dbReference type="NCBI Taxonomy" id="382360"/>
    <lineage>
        <taxon>Eukaryota</taxon>
        <taxon>Sar</taxon>
        <taxon>Stramenopiles</taxon>
        <taxon>Ochrophyta</taxon>
        <taxon>Bacillariophyta</taxon>
        <taxon>Coscinodiscophyceae</taxon>
        <taxon>Thalassiosirophycidae</taxon>
        <taxon>Stephanodiscales</taxon>
        <taxon>Stephanodiscaceae</taxon>
        <taxon>Cyclotella</taxon>
    </lineage>
</organism>
<keyword evidence="2" id="KW-0812">Transmembrane</keyword>
<evidence type="ECO:0000256" key="2">
    <source>
        <dbReference type="SAM" id="Phobius"/>
    </source>
</evidence>
<dbReference type="AlphaFoldDB" id="A0ABD3NF37"/>
<comment type="caution">
    <text evidence="3">The sequence shown here is derived from an EMBL/GenBank/DDBJ whole genome shotgun (WGS) entry which is preliminary data.</text>
</comment>
<feature type="region of interest" description="Disordered" evidence="1">
    <location>
        <begin position="72"/>
        <end position="92"/>
    </location>
</feature>
<feature type="compositionally biased region" description="Low complexity" evidence="1">
    <location>
        <begin position="74"/>
        <end position="92"/>
    </location>
</feature>
<protein>
    <recommendedName>
        <fullName evidence="5">STI1 domain-containing protein</fullName>
    </recommendedName>
</protein>
<proteinExistence type="predicted"/>